<keyword evidence="1" id="KW-0808">Transferase</keyword>
<dbReference type="GO" id="GO:0008168">
    <property type="term" value="F:methyltransferase activity"/>
    <property type="evidence" value="ECO:0007669"/>
    <property type="project" value="UniProtKB-KW"/>
</dbReference>
<comment type="caution">
    <text evidence="1">The sequence shown here is derived from an EMBL/GenBank/DDBJ whole genome shotgun (WGS) entry which is preliminary data.</text>
</comment>
<dbReference type="PANTHER" id="PTHR43861">
    <property type="entry name" value="TRANS-ACONITATE 2-METHYLTRANSFERASE-RELATED"/>
    <property type="match status" value="1"/>
</dbReference>
<dbReference type="EMBL" id="QYYH01000148">
    <property type="protein sequence ID" value="RJY06828.1"/>
    <property type="molecule type" value="Genomic_DNA"/>
</dbReference>
<dbReference type="OrthoDB" id="9791944at2"/>
<dbReference type="Gene3D" id="3.40.50.150">
    <property type="entry name" value="Vaccinia Virus protein VP39"/>
    <property type="match status" value="1"/>
</dbReference>
<accession>A0A3A6TEJ8</accession>
<dbReference type="RefSeq" id="WP_121854842.1">
    <property type="nucleotide sequence ID" value="NZ_CP037952.1"/>
</dbReference>
<evidence type="ECO:0000313" key="1">
    <source>
        <dbReference type="EMBL" id="RJY06828.1"/>
    </source>
</evidence>
<gene>
    <name evidence="1" type="ORF">D5R81_17150</name>
</gene>
<dbReference type="GO" id="GO:0032259">
    <property type="term" value="P:methylation"/>
    <property type="evidence" value="ECO:0007669"/>
    <property type="project" value="UniProtKB-KW"/>
</dbReference>
<protein>
    <submittedName>
        <fullName evidence="1">Class I SAM-dependent methyltransferase</fullName>
    </submittedName>
</protein>
<reference evidence="1 2" key="1">
    <citation type="submission" date="2018-09" db="EMBL/GenBank/DDBJ databases">
        <title>Phylogeny of the Shewanellaceae, and recommendation for two new genera, Pseudoshewanella and Parashewanella.</title>
        <authorList>
            <person name="Wang G."/>
        </authorList>
    </citation>
    <scope>NUCLEOTIDE SEQUENCE [LARGE SCALE GENOMIC DNA]</scope>
    <source>
        <strain evidence="1 2">KCTC 22492</strain>
    </source>
</reference>
<name>A0A3A6TEJ8_9GAMM</name>
<organism evidence="1 2">
    <name type="scientific">Parashewanella spongiae</name>
    <dbReference type="NCBI Taxonomy" id="342950"/>
    <lineage>
        <taxon>Bacteria</taxon>
        <taxon>Pseudomonadati</taxon>
        <taxon>Pseudomonadota</taxon>
        <taxon>Gammaproteobacteria</taxon>
        <taxon>Alteromonadales</taxon>
        <taxon>Shewanellaceae</taxon>
        <taxon>Parashewanella</taxon>
    </lineage>
</organism>
<keyword evidence="2" id="KW-1185">Reference proteome</keyword>
<keyword evidence="1" id="KW-0489">Methyltransferase</keyword>
<dbReference type="InterPro" id="IPR029063">
    <property type="entry name" value="SAM-dependent_MTases_sf"/>
</dbReference>
<dbReference type="Pfam" id="PF13489">
    <property type="entry name" value="Methyltransf_23"/>
    <property type="match status" value="1"/>
</dbReference>
<dbReference type="Proteomes" id="UP000273022">
    <property type="component" value="Unassembled WGS sequence"/>
</dbReference>
<dbReference type="SUPFAM" id="SSF53335">
    <property type="entry name" value="S-adenosyl-L-methionine-dependent methyltransferases"/>
    <property type="match status" value="1"/>
</dbReference>
<sequence>MSNQVCVLCHQELLTFYAKDKKRSYHQCQLCKLVQVESEYHLSAEDEKAEYDKHDNDVADAGYQKFLSRCLDPVLERVSPDSSGLDFGCGEGKVLSQMAASRGVHVANYDLYYVNELKALSRQYEFITLTEVIEHIYDVNQLLIQLKSLLKPNGLLAIMTKRVKDKQAFAQWHYKNDMTHICFYSIETFEWIANQFGWQLEVISDDVVILTVKCV</sequence>
<evidence type="ECO:0000313" key="2">
    <source>
        <dbReference type="Proteomes" id="UP000273022"/>
    </source>
</evidence>
<dbReference type="AlphaFoldDB" id="A0A3A6TEJ8"/>
<proteinExistence type="predicted"/>